<dbReference type="GO" id="GO:0060090">
    <property type="term" value="F:molecular adaptor activity"/>
    <property type="evidence" value="ECO:0007669"/>
    <property type="project" value="TreeGrafter"/>
</dbReference>
<feature type="domain" description="CCR4-NOT transcription complex subunit 1 HEAT repeat" evidence="11">
    <location>
        <begin position="482"/>
        <end position="627"/>
    </location>
</feature>
<dbReference type="Pfam" id="PF16417">
    <property type="entry name" value="CNOT1_TTP_bind"/>
    <property type="match status" value="1"/>
</dbReference>
<dbReference type="PANTHER" id="PTHR13162:SF8">
    <property type="entry name" value="CCR4-NOT TRANSCRIPTION COMPLEX SUBUNIT 1"/>
    <property type="match status" value="1"/>
</dbReference>
<dbReference type="Proteomes" id="UP001202328">
    <property type="component" value="Unassembled WGS sequence"/>
</dbReference>
<dbReference type="GO" id="GO:0017148">
    <property type="term" value="P:negative regulation of translation"/>
    <property type="evidence" value="ECO:0007669"/>
    <property type="project" value="InterPro"/>
</dbReference>
<dbReference type="GO" id="GO:0005634">
    <property type="term" value="C:nucleus"/>
    <property type="evidence" value="ECO:0007669"/>
    <property type="project" value="UniProtKB-SubCell"/>
</dbReference>
<keyword evidence="2" id="KW-0678">Repressor</keyword>
<feature type="region of interest" description="Disordered" evidence="6">
    <location>
        <begin position="1527"/>
        <end position="1567"/>
    </location>
</feature>
<keyword evidence="3" id="KW-0805">Transcription regulation</keyword>
<evidence type="ECO:0000259" key="8">
    <source>
        <dbReference type="Pfam" id="PF12842"/>
    </source>
</evidence>
<accession>A0AAD4XB04</accession>
<dbReference type="Pfam" id="PF16415">
    <property type="entry name" value="CNOT1_CAF1_bind"/>
    <property type="match status" value="1"/>
</dbReference>
<feature type="domain" description="CCR4-NOT transcription complex subunit 1" evidence="8">
    <location>
        <begin position="1336"/>
        <end position="1476"/>
    </location>
</feature>
<evidence type="ECO:0000256" key="5">
    <source>
        <dbReference type="ARBA" id="ARBA00023242"/>
    </source>
</evidence>
<proteinExistence type="predicted"/>
<evidence type="ECO:0000256" key="6">
    <source>
        <dbReference type="SAM" id="MobiDB-lite"/>
    </source>
</evidence>
<dbReference type="FunFam" id="1.25.40.800:FF:000001">
    <property type="entry name" value="CCR4-NOT transcription complex subunit 1"/>
    <property type="match status" value="1"/>
</dbReference>
<gene>
    <name evidence="12" type="ORF">MKW98_019381</name>
</gene>
<keyword evidence="5" id="KW-0539">Nucleus</keyword>
<feature type="compositionally biased region" description="Basic and acidic residues" evidence="6">
    <location>
        <begin position="1739"/>
        <end position="1750"/>
    </location>
</feature>
<feature type="region of interest" description="Disordered" evidence="6">
    <location>
        <begin position="1637"/>
        <end position="1671"/>
    </location>
</feature>
<evidence type="ECO:0000313" key="12">
    <source>
        <dbReference type="EMBL" id="KAI3874808.1"/>
    </source>
</evidence>
<dbReference type="InterPro" id="IPR038535">
    <property type="entry name" value="CNOT1_TTP_bind_sf"/>
</dbReference>
<feature type="compositionally biased region" description="Polar residues" evidence="6">
    <location>
        <begin position="962"/>
        <end position="971"/>
    </location>
</feature>
<evidence type="ECO:0000256" key="2">
    <source>
        <dbReference type="ARBA" id="ARBA00022491"/>
    </source>
</evidence>
<dbReference type="FunFam" id="1.25.40.840:FF:000003">
    <property type="entry name" value="Transcription regulator"/>
    <property type="match status" value="1"/>
</dbReference>
<name>A0AAD4XB04_9MAGN</name>
<dbReference type="Pfam" id="PF04054">
    <property type="entry name" value="Not1"/>
    <property type="match status" value="1"/>
</dbReference>
<evidence type="ECO:0000256" key="3">
    <source>
        <dbReference type="ARBA" id="ARBA00023015"/>
    </source>
</evidence>
<dbReference type="PANTHER" id="PTHR13162">
    <property type="entry name" value="CCR4-NOT TRANSCRIPTION COMPLEX"/>
    <property type="match status" value="1"/>
</dbReference>
<dbReference type="Gene3D" id="1.25.40.790">
    <property type="match status" value="1"/>
</dbReference>
<dbReference type="InterPro" id="IPR007196">
    <property type="entry name" value="CCR4-Not_Not1_C"/>
</dbReference>
<keyword evidence="13" id="KW-1185">Reference proteome</keyword>
<evidence type="ECO:0000256" key="1">
    <source>
        <dbReference type="ARBA" id="ARBA00004123"/>
    </source>
</evidence>
<dbReference type="FunFam" id="1.25.40.790:FF:000002">
    <property type="entry name" value="Transcription regulator"/>
    <property type="match status" value="1"/>
</dbReference>
<evidence type="ECO:0000259" key="7">
    <source>
        <dbReference type="Pfam" id="PF04054"/>
    </source>
</evidence>
<feature type="domain" description="CCR4-NOT transcription complex subunit 1 CAF1-binding" evidence="9">
    <location>
        <begin position="997"/>
        <end position="1217"/>
    </location>
</feature>
<dbReference type="EMBL" id="JAJJMB010012638">
    <property type="protein sequence ID" value="KAI3874808.1"/>
    <property type="molecule type" value="Genomic_DNA"/>
</dbReference>
<feature type="domain" description="CCR4-NOT transcription complex subunit 1 TTP binding" evidence="10">
    <location>
        <begin position="648"/>
        <end position="829"/>
    </location>
</feature>
<dbReference type="Gene3D" id="1.25.40.840">
    <property type="entry name" value="CCR4-NOT transcription complex subunit 1 TTP binding domain"/>
    <property type="match status" value="1"/>
</dbReference>
<dbReference type="InterPro" id="IPR040398">
    <property type="entry name" value="Not1"/>
</dbReference>
<protein>
    <recommendedName>
        <fullName evidence="14">CCR4-NOT transcription complex subunit 1</fullName>
    </recommendedName>
</protein>
<dbReference type="Pfam" id="PF12842">
    <property type="entry name" value="DUF3819"/>
    <property type="match status" value="1"/>
</dbReference>
<reference evidence="12" key="1">
    <citation type="submission" date="2022-04" db="EMBL/GenBank/DDBJ databases">
        <title>A functionally conserved STORR gene fusion in Papaver species that diverged 16.8 million years ago.</title>
        <authorList>
            <person name="Catania T."/>
        </authorList>
    </citation>
    <scope>NUCLEOTIDE SEQUENCE</scope>
    <source>
        <strain evidence="12">S-188037</strain>
    </source>
</reference>
<dbReference type="GO" id="GO:0000932">
    <property type="term" value="C:P-body"/>
    <property type="evidence" value="ECO:0007669"/>
    <property type="project" value="TreeGrafter"/>
</dbReference>
<feature type="compositionally biased region" description="Low complexity" evidence="6">
    <location>
        <begin position="1540"/>
        <end position="1551"/>
    </location>
</feature>
<evidence type="ECO:0000259" key="9">
    <source>
        <dbReference type="Pfam" id="PF16415"/>
    </source>
</evidence>
<dbReference type="Gene3D" id="1.25.40.800">
    <property type="match status" value="1"/>
</dbReference>
<feature type="region of interest" description="Disordered" evidence="6">
    <location>
        <begin position="1244"/>
        <end position="1285"/>
    </location>
</feature>
<dbReference type="GO" id="GO:0030015">
    <property type="term" value="C:CCR4-NOT core complex"/>
    <property type="evidence" value="ECO:0007669"/>
    <property type="project" value="InterPro"/>
</dbReference>
<dbReference type="InterPro" id="IPR024557">
    <property type="entry name" value="CNOT1_dom_4"/>
</dbReference>
<comment type="subcellular location">
    <subcellularLocation>
        <location evidence="1">Nucleus</location>
    </subcellularLocation>
</comment>
<evidence type="ECO:0000313" key="13">
    <source>
        <dbReference type="Proteomes" id="UP001202328"/>
    </source>
</evidence>
<evidence type="ECO:0000256" key="4">
    <source>
        <dbReference type="ARBA" id="ARBA00023163"/>
    </source>
</evidence>
<evidence type="ECO:0000259" key="10">
    <source>
        <dbReference type="Pfam" id="PF16417"/>
    </source>
</evidence>
<comment type="caution">
    <text evidence="12">The sequence shown here is derived from an EMBL/GenBank/DDBJ whole genome shotgun (WGS) entry which is preliminary data.</text>
</comment>
<dbReference type="FunFam" id="1.25.40.180:FF:000012">
    <property type="entry name" value="Ccr4-Not transcription complex subunit"/>
    <property type="match status" value="1"/>
</dbReference>
<feature type="region of interest" description="Disordered" evidence="6">
    <location>
        <begin position="940"/>
        <end position="971"/>
    </location>
</feature>
<dbReference type="GO" id="GO:0000289">
    <property type="term" value="P:nuclear-transcribed mRNA poly(A) tail shortening"/>
    <property type="evidence" value="ECO:0007669"/>
    <property type="project" value="UniProtKB-ARBA"/>
</dbReference>
<keyword evidence="4" id="KW-0804">Transcription</keyword>
<dbReference type="InterPro" id="IPR032194">
    <property type="entry name" value="CNOT1_HEAT"/>
</dbReference>
<evidence type="ECO:0000259" key="11">
    <source>
        <dbReference type="Pfam" id="PF16418"/>
    </source>
</evidence>
<feature type="compositionally biased region" description="Polar residues" evidence="6">
    <location>
        <begin position="1552"/>
        <end position="1567"/>
    </location>
</feature>
<organism evidence="12 13">
    <name type="scientific">Papaver atlanticum</name>
    <dbReference type="NCBI Taxonomy" id="357466"/>
    <lineage>
        <taxon>Eukaryota</taxon>
        <taxon>Viridiplantae</taxon>
        <taxon>Streptophyta</taxon>
        <taxon>Embryophyta</taxon>
        <taxon>Tracheophyta</taxon>
        <taxon>Spermatophyta</taxon>
        <taxon>Magnoliopsida</taxon>
        <taxon>Ranunculales</taxon>
        <taxon>Papaveraceae</taxon>
        <taxon>Papaveroideae</taxon>
        <taxon>Papaver</taxon>
    </lineage>
</organism>
<dbReference type="InterPro" id="IPR032191">
    <property type="entry name" value="CNOT1_CAF1_bind"/>
</dbReference>
<feature type="compositionally biased region" description="Low complexity" evidence="6">
    <location>
        <begin position="942"/>
        <end position="954"/>
    </location>
</feature>
<feature type="compositionally biased region" description="Low complexity" evidence="6">
    <location>
        <begin position="1650"/>
        <end position="1661"/>
    </location>
</feature>
<dbReference type="Pfam" id="PF16418">
    <property type="entry name" value="CNOT1_HEAT"/>
    <property type="match status" value="1"/>
</dbReference>
<feature type="region of interest" description="Disordered" evidence="6">
    <location>
        <begin position="1722"/>
        <end position="1762"/>
    </location>
</feature>
<dbReference type="InterPro" id="IPR032193">
    <property type="entry name" value="CNOT1_TTP_bind"/>
</dbReference>
<sequence length="2306" mass="255419">MLPFASTASTQIRFLLHTCTDSNFDSVFPQLTQFVVDYGSEGSILLLETCLDHMNFYGGEDSTSSINLKPQLLAAIFRYQLDKPNFSTVLCQALRNVTVPHEFLLRDVLNELKFSVSEKMAFGLALSDSEELDIRSIGQSCCMSQIEELCANAGTIDSNEQIQNIVLFLSRSEGVAKLVDSFIQMVSLLEMKNRTPLILSPLCNSDDTCEVNSLRQLDLFYESSENDFDDILAEIEKEMSMADIVKELGYGCTVNATHCKDILSIFLPLTEVTICKILSTIARTHVGLEDLQSTHSTFCSAVGISSFADSSSLSSWNVNALVESIKQLAPDTNWVHVMENLDHEGFYFPSEDSFSFFMSVYASACQDPFPLHAICGAVWNNAEGQVSFLRYAVSASPEIFTFVHSTRQLVYVDAVHGHKLSTGNRNQAWLCLDLLDVICQLAETGHAGSVRSMLEYPLKHCPEVLLLGLSQTNTAYNLLQYEVLSSVFPMVLGNFSRAGVVLHLWNDNPNVVLRGLLDVQNFDSESMMKFFGICQELKILCPVLDMAPFSFSIKLAALSYVKEQINLEKWLSDKLSTYGDAFVEACLMFLKEIRFGVPQDVPANSFQHSSAVVIAYLETVPIFIKVLLGHAGQNVSRHHLLEEMKNIHAVFTQNSTKLQNGGAGNSSLSNGGYPDDIDAEANSYFHQMFSGQLTIDAMVQMLARYKESPEKREQSIYECMIGNLFEEYTFFPKYPERQLRIAAVLFGSLIKHQLVTHLTLGRALRGVLDALRKSADSKMFVFGVKALEQFVDRLIEWPQYCNHILQISHLRTTQSELVTFIERALATISSSHSELNGGNIVPTDQHQGPNPVAVDNMEVSESSWKIMGSSSSSMVQARAQPSLSPFQLQQRYLDSLDDRHKSAGSSVGTTQQQSLVSTHGVVANTQKASVAQPLATALSQNAPSGPAAVPSSPGFLRPSRGIPSTSIPRQQSYSAGFGSALSIETLVVAAERREAPIEVPEQETRDRISFMINNLSVANVETKAKEFTDVLKEEFYPWFAQYMVMRRVSIELNYHDLYLKFLDKVNSRILNKEILKFTYENCKVLLRSELIKSSSEERSLLKNLGSWLGKFTIGRNQALRAKEITPKVLIIEAYEKGLMIAIIPFTSKILEPCQSSLAYQPPNPWTMGILGLLAEIYALPNLKMNLKFDIEVLFKNLGVDMKDVKPTSLLKDRSREVEGNPDFSNKDVTATQPLTIPEVNTPISVEPQPEIANSSLPGGHSNALPQYPTPHHSHNPLTEDEKMPASNLPERLPPGQGLAVAPSQSPFSVSQLPTPIPNIGTDVIVNPKIALSLRMEFQRIVPVAMERAIKEIMSPVVQRSVTIAIQTTKELVLKDYAMESDESRICNAAHLMVASLAGSLAHVTCKEPLRVSISSHLRNLIQALSPSSDFEQAVQISTNDNLDLGCAVVEKAAIEKALQTIDGEIAGQLSVRRKRREAVGPAYFDATTYTQGPLSFVPEALRPKPGRLSLSQQRVYEDFVRFPWKNQPSQSTNALPAGQSASFTGDSGSSSLPRSNGPASGQLNSTVYSTVQGGPGFGSVAQPLDLISEVMDPASAQTHSSSSAHIGVADVFMQHGSDRTSTVPSFPSTIISMEPISVDPSNSTKEDLGATTQPSPTSSATERLGTGMTDSISTGDALDKYQAVAQKVQLENLIAKDSTDVEIELGTKPGSPESLSQLREISRNASDNPPAPPGYIISKVEKGKQSRDGKAPSIHSPVRDEESMAADPLGFCEQVSMLFNEWYRICEATGNDAAVTHFMSQLQQNGLLKGDDMTDRLFRLLTELSVFHCLSTEGVVPGSLTLQSPQQVPVLSFIAVDMYAKLVILILKYCAVDQGSNNLFLLPKILLVTVRVIQKDADEKKTAFNPRPYFRLFVNWLLDLGSPDPVLEGANFQILAAFANTFHALQPLRVPGFSFAWLELVSHRSFMPKLLYGNSQKTSLYVQRLLVDLFKFMEPYLRNAELGEPVHFLYKGTLRVLLVLLHDFPEFLCNYHFSFCDVIPPSCIQMRNVILSAFPRNMRLPDPSTPNLKIDLLAEISQSPCIFSDVDAALKAKQMKSDIDEYLKTRQQGLSFLTGLKQRVLLSQGEVPLARTRYNVPLINSLVLYVGIQAIQQLQTKTSAPRAPHTTPMDIFLVGSAMDIFQTLIGDLDTEGRYLFLNAVANQLRYPNNHTHYFSFVLLYLFAEANQEVVQEQITRVLLERLIVNRPHPWGLLITFIELIKNPRYSFWTRSFTRCAPEIEKLFESVSRSCGGSKAVDESLVLDGAH</sequence>
<evidence type="ECO:0008006" key="14">
    <source>
        <dbReference type="Google" id="ProtNLM"/>
    </source>
</evidence>
<dbReference type="Gene3D" id="1.25.40.180">
    <property type="match status" value="1"/>
</dbReference>
<feature type="domain" description="CCR4-Not complex component Not1 C-terminal" evidence="7">
    <location>
        <begin position="1924"/>
        <end position="2286"/>
    </location>
</feature>